<organism evidence="2 3">
    <name type="scientific">Bradyrhizobium elkanii</name>
    <dbReference type="NCBI Taxonomy" id="29448"/>
    <lineage>
        <taxon>Bacteria</taxon>
        <taxon>Pseudomonadati</taxon>
        <taxon>Pseudomonadota</taxon>
        <taxon>Alphaproteobacteria</taxon>
        <taxon>Hyphomicrobiales</taxon>
        <taxon>Nitrobacteraceae</taxon>
        <taxon>Bradyrhizobium</taxon>
    </lineage>
</organism>
<dbReference type="AlphaFoldDB" id="A0A4U6RYS6"/>
<dbReference type="Proteomes" id="UP000305095">
    <property type="component" value="Unassembled WGS sequence"/>
</dbReference>
<protein>
    <submittedName>
        <fullName evidence="2">Uncharacterized protein</fullName>
    </submittedName>
</protein>
<name>A0A4U6RYS6_BRAEL</name>
<feature type="signal peptide" evidence="1">
    <location>
        <begin position="1"/>
        <end position="22"/>
    </location>
</feature>
<evidence type="ECO:0000313" key="2">
    <source>
        <dbReference type="EMBL" id="TKV80399.1"/>
    </source>
</evidence>
<gene>
    <name evidence="2" type="ORF">FDV58_16645</name>
</gene>
<evidence type="ECO:0000313" key="3">
    <source>
        <dbReference type="Proteomes" id="UP000305095"/>
    </source>
</evidence>
<feature type="chain" id="PRO_5020911515" evidence="1">
    <location>
        <begin position="23"/>
        <end position="91"/>
    </location>
</feature>
<keyword evidence="1" id="KW-0732">Signal</keyword>
<dbReference type="EMBL" id="SZZP01000009">
    <property type="protein sequence ID" value="TKV80399.1"/>
    <property type="molecule type" value="Genomic_DNA"/>
</dbReference>
<comment type="caution">
    <text evidence="2">The sequence shown here is derived from an EMBL/GenBank/DDBJ whole genome shotgun (WGS) entry which is preliminary data.</text>
</comment>
<proteinExistence type="predicted"/>
<evidence type="ECO:0000256" key="1">
    <source>
        <dbReference type="SAM" id="SignalP"/>
    </source>
</evidence>
<sequence length="91" mass="9908">MKRILISGFSACVLLLAPVMSAAAPPVATPNSLTGDDSAVIQVKGGHGHGHGHGWGHHGGRGYHYGWGHGHHRGWHRGHHYGWGHHHHHRR</sequence>
<reference evidence="2 3" key="1">
    <citation type="submission" date="2019-05" db="EMBL/GenBank/DDBJ databases">
        <title>Draft Genome of Bradyrhizobium elkanii strain SEMIA 938, Used in Commercial Inoculants for Lupinus spp. in Brazil.</title>
        <authorList>
            <person name="Hungria M."/>
            <person name="Delamuta J.R.M."/>
            <person name="Ribeiro R.A."/>
            <person name="Nogueira M.A."/>
        </authorList>
    </citation>
    <scope>NUCLEOTIDE SEQUENCE [LARGE SCALE GENOMIC DNA]</scope>
    <source>
        <strain evidence="2 3">Semia 938</strain>
    </source>
</reference>
<accession>A0A4U6RYS6</accession>